<keyword evidence="4" id="KW-0808">Transferase</keyword>
<protein>
    <recommendedName>
        <fullName evidence="2">histidine kinase</fullName>
        <ecNumber evidence="2">2.7.13.3</ecNumber>
    </recommendedName>
</protein>
<evidence type="ECO:0000313" key="10">
    <source>
        <dbReference type="Proteomes" id="UP000028013"/>
    </source>
</evidence>
<dbReference type="Proteomes" id="UP000028013">
    <property type="component" value="Unassembled WGS sequence"/>
</dbReference>
<evidence type="ECO:0000256" key="4">
    <source>
        <dbReference type="ARBA" id="ARBA00022679"/>
    </source>
</evidence>
<dbReference type="SMART" id="SM00388">
    <property type="entry name" value="HisKA"/>
    <property type="match status" value="1"/>
</dbReference>
<dbReference type="PANTHER" id="PTHR43711:SF31">
    <property type="entry name" value="HISTIDINE KINASE"/>
    <property type="match status" value="1"/>
</dbReference>
<dbReference type="GO" id="GO:0000155">
    <property type="term" value="F:phosphorelay sensor kinase activity"/>
    <property type="evidence" value="ECO:0007669"/>
    <property type="project" value="InterPro"/>
</dbReference>
<dbReference type="SUPFAM" id="SSF47384">
    <property type="entry name" value="Homodimeric domain of signal transducing histidine kinase"/>
    <property type="match status" value="1"/>
</dbReference>
<feature type="transmembrane region" description="Helical" evidence="7">
    <location>
        <begin position="22"/>
        <end position="44"/>
    </location>
</feature>
<feature type="domain" description="Histidine kinase" evidence="8">
    <location>
        <begin position="72"/>
        <end position="286"/>
    </location>
</feature>
<evidence type="ECO:0000256" key="7">
    <source>
        <dbReference type="SAM" id="Phobius"/>
    </source>
</evidence>
<keyword evidence="7" id="KW-0812">Transmembrane</keyword>
<dbReference type="SMART" id="SM00387">
    <property type="entry name" value="HATPase_c"/>
    <property type="match status" value="1"/>
</dbReference>
<evidence type="ECO:0000259" key="8">
    <source>
        <dbReference type="PROSITE" id="PS50109"/>
    </source>
</evidence>
<dbReference type="PANTHER" id="PTHR43711">
    <property type="entry name" value="TWO-COMPONENT HISTIDINE KINASE"/>
    <property type="match status" value="1"/>
</dbReference>
<dbReference type="EC" id="2.7.13.3" evidence="2"/>
<dbReference type="InterPro" id="IPR003594">
    <property type="entry name" value="HATPase_dom"/>
</dbReference>
<dbReference type="SUPFAM" id="SSF55874">
    <property type="entry name" value="ATPase domain of HSP90 chaperone/DNA topoisomerase II/histidine kinase"/>
    <property type="match status" value="1"/>
</dbReference>
<dbReference type="Gene3D" id="1.10.287.130">
    <property type="match status" value="1"/>
</dbReference>
<dbReference type="InterPro" id="IPR036890">
    <property type="entry name" value="HATPase_C_sf"/>
</dbReference>
<dbReference type="Pfam" id="PF00512">
    <property type="entry name" value="HisKA"/>
    <property type="match status" value="1"/>
</dbReference>
<keyword evidence="7" id="KW-1133">Transmembrane helix</keyword>
<dbReference type="RefSeq" id="WP_005828359.1">
    <property type="nucleotide sequence ID" value="NZ_JNHN01000173.1"/>
</dbReference>
<evidence type="ECO:0000256" key="2">
    <source>
        <dbReference type="ARBA" id="ARBA00012438"/>
    </source>
</evidence>
<reference evidence="9 10" key="1">
    <citation type="submission" date="2014-04" db="EMBL/GenBank/DDBJ databases">
        <authorList>
            <person name="Sears C."/>
            <person name="Carroll K."/>
            <person name="Sack B.R."/>
            <person name="Qadri F."/>
            <person name="Myers L.L."/>
            <person name="Chung G.-T."/>
            <person name="Escheverria P."/>
            <person name="Fraser C.M."/>
            <person name="Sadzewicz L."/>
            <person name="Shefchek K.A."/>
            <person name="Tallon L."/>
            <person name="Das S.P."/>
            <person name="Daugherty S."/>
            <person name="Mongodin E.F."/>
        </authorList>
    </citation>
    <scope>NUCLEOTIDE SEQUENCE [LARGE SCALE GENOMIC DNA]</scope>
    <source>
        <strain evidence="9 10">3978 T3 ii</strain>
    </source>
</reference>
<name>A0A078RZS0_BACUN</name>
<keyword evidence="6" id="KW-0902">Two-component regulatory system</keyword>
<gene>
    <name evidence="9" type="ORF">M094_0981</name>
</gene>
<dbReference type="InterPro" id="IPR005467">
    <property type="entry name" value="His_kinase_dom"/>
</dbReference>
<dbReference type="CDD" id="cd00082">
    <property type="entry name" value="HisKA"/>
    <property type="match status" value="1"/>
</dbReference>
<keyword evidence="3" id="KW-0597">Phosphoprotein</keyword>
<comment type="catalytic activity">
    <reaction evidence="1">
        <text>ATP + protein L-histidine = ADP + protein N-phospho-L-histidine.</text>
        <dbReference type="EC" id="2.7.13.3"/>
    </reaction>
</comment>
<evidence type="ECO:0000256" key="3">
    <source>
        <dbReference type="ARBA" id="ARBA00022553"/>
    </source>
</evidence>
<evidence type="ECO:0000256" key="5">
    <source>
        <dbReference type="ARBA" id="ARBA00022777"/>
    </source>
</evidence>
<accession>A0A078RZS0</accession>
<dbReference type="EMBL" id="JNHN01000173">
    <property type="protein sequence ID" value="KDS50853.1"/>
    <property type="molecule type" value="Genomic_DNA"/>
</dbReference>
<keyword evidence="7" id="KW-0472">Membrane</keyword>
<comment type="caution">
    <text evidence="9">The sequence shown here is derived from an EMBL/GenBank/DDBJ whole genome shotgun (WGS) entry which is preliminary data.</text>
</comment>
<sequence>MILTITAAYDVWTNDFYQNNEALVYSFGIIVILLLVIMIIISISKSKRLKTLQRINEVAEESNQLKNAFIANMTHEIRTPLNAIVGFTTMLAEMDNLDRETRMAFLKEINDNKDSLLQLVNDLLDYSKIEANTLEYNDGEVDVNALIDEVCTTENMRSHPTGIQVEFVERLPQCRLVVDRVRFAQVIGNLVRNALKFTEMGSVKIGCRRLSNHNFYFYVADTGCGIDEVGRHAIFERFVKMNYNIKGTGLGLSITKSIVEHYGGGIGVESKKGEGSTFYFTLPAGIEYKEYGKF</sequence>
<dbReference type="PROSITE" id="PS50109">
    <property type="entry name" value="HIS_KIN"/>
    <property type="match status" value="1"/>
</dbReference>
<dbReference type="GeneID" id="99751888"/>
<dbReference type="InterPro" id="IPR003661">
    <property type="entry name" value="HisK_dim/P_dom"/>
</dbReference>
<evidence type="ECO:0000256" key="6">
    <source>
        <dbReference type="ARBA" id="ARBA00023012"/>
    </source>
</evidence>
<dbReference type="InterPro" id="IPR004358">
    <property type="entry name" value="Sig_transdc_His_kin-like_C"/>
</dbReference>
<dbReference type="Pfam" id="PF02518">
    <property type="entry name" value="HATPase_c"/>
    <property type="match status" value="1"/>
</dbReference>
<organism evidence="9 10">
    <name type="scientific">Bacteroides uniformis str. 3978 T3 ii</name>
    <dbReference type="NCBI Taxonomy" id="1339349"/>
    <lineage>
        <taxon>Bacteria</taxon>
        <taxon>Pseudomonadati</taxon>
        <taxon>Bacteroidota</taxon>
        <taxon>Bacteroidia</taxon>
        <taxon>Bacteroidales</taxon>
        <taxon>Bacteroidaceae</taxon>
        <taxon>Bacteroides</taxon>
    </lineage>
</organism>
<dbReference type="AlphaFoldDB" id="A0A078RZS0"/>
<dbReference type="Gene3D" id="3.30.565.10">
    <property type="entry name" value="Histidine kinase-like ATPase, C-terminal domain"/>
    <property type="match status" value="1"/>
</dbReference>
<evidence type="ECO:0000256" key="1">
    <source>
        <dbReference type="ARBA" id="ARBA00000085"/>
    </source>
</evidence>
<evidence type="ECO:0000313" key="9">
    <source>
        <dbReference type="EMBL" id="KDS50853.1"/>
    </source>
</evidence>
<dbReference type="InterPro" id="IPR036097">
    <property type="entry name" value="HisK_dim/P_sf"/>
</dbReference>
<proteinExistence type="predicted"/>
<keyword evidence="5 9" id="KW-0418">Kinase</keyword>
<dbReference type="PATRIC" id="fig|1339349.3.peg.2175"/>
<dbReference type="InterPro" id="IPR050736">
    <property type="entry name" value="Sensor_HK_Regulatory"/>
</dbReference>
<dbReference type="PRINTS" id="PR00344">
    <property type="entry name" value="BCTRLSENSOR"/>
</dbReference>